<evidence type="ECO:0000313" key="1">
    <source>
        <dbReference type="EMBL" id="NMF64862.1"/>
    </source>
</evidence>
<evidence type="ECO:0000313" key="2">
    <source>
        <dbReference type="Proteomes" id="UP000762253"/>
    </source>
</evidence>
<sequence>MDKLSLVVGSVKRSSAVGNRSGVANLLFHKTAVCFFQSGSEGAILTKAALLGSDLLTHSPLFIA</sequence>
<dbReference type="Proteomes" id="UP000762253">
    <property type="component" value="Unassembled WGS sequence"/>
</dbReference>
<reference evidence="1 2" key="1">
    <citation type="submission" date="2018-06" db="EMBL/GenBank/DDBJ databases">
        <title>Comparative genomics of Brasilonema spp. strains.</title>
        <authorList>
            <person name="Alvarenga D.O."/>
            <person name="Fiore M.F."/>
            <person name="Varani A.M."/>
        </authorList>
    </citation>
    <scope>NUCLEOTIDE SEQUENCE [LARGE SCALE GENOMIC DNA]</scope>
    <source>
        <strain evidence="1 2">UFV-OR1</strain>
    </source>
</reference>
<proteinExistence type="predicted"/>
<organism evidence="1 2">
    <name type="scientific">Brasilonema octagenarum UFV-OR1</name>
    <dbReference type="NCBI Taxonomy" id="417115"/>
    <lineage>
        <taxon>Bacteria</taxon>
        <taxon>Bacillati</taxon>
        <taxon>Cyanobacteriota</taxon>
        <taxon>Cyanophyceae</taxon>
        <taxon>Nostocales</taxon>
        <taxon>Scytonemataceae</taxon>
        <taxon>Brasilonema</taxon>
        <taxon>Octagenarum group</taxon>
    </lineage>
</organism>
<protein>
    <submittedName>
        <fullName evidence="1">Uncharacterized protein</fullName>
    </submittedName>
</protein>
<comment type="caution">
    <text evidence="1">The sequence shown here is derived from an EMBL/GenBank/DDBJ whole genome shotgun (WGS) entry which is preliminary data.</text>
</comment>
<name>A0ABX1M8H4_9CYAN</name>
<keyword evidence="2" id="KW-1185">Reference proteome</keyword>
<gene>
    <name evidence="1" type="ORF">DP115_19650</name>
</gene>
<accession>A0ABX1M8H4</accession>
<dbReference type="EMBL" id="QMEC01000080">
    <property type="protein sequence ID" value="NMF64862.1"/>
    <property type="molecule type" value="Genomic_DNA"/>
</dbReference>